<evidence type="ECO:0000313" key="2">
    <source>
        <dbReference type="Proteomes" id="UP001457282"/>
    </source>
</evidence>
<dbReference type="PANTHER" id="PTHR38370:SF1">
    <property type="entry name" value="BETA-1,4-XYLOSIDASE"/>
    <property type="match status" value="1"/>
</dbReference>
<dbReference type="Proteomes" id="UP001457282">
    <property type="component" value="Unassembled WGS sequence"/>
</dbReference>
<comment type="caution">
    <text evidence="1">The sequence shown here is derived from an EMBL/GenBank/DDBJ whole genome shotgun (WGS) entry which is preliminary data.</text>
</comment>
<dbReference type="AlphaFoldDB" id="A0AAW1XY63"/>
<reference evidence="1 2" key="1">
    <citation type="journal article" date="2023" name="G3 (Bethesda)">
        <title>A chromosome-length genome assembly and annotation of blackberry (Rubus argutus, cv. 'Hillquist').</title>
        <authorList>
            <person name="Bruna T."/>
            <person name="Aryal R."/>
            <person name="Dudchenko O."/>
            <person name="Sargent D.J."/>
            <person name="Mead D."/>
            <person name="Buti M."/>
            <person name="Cavallini A."/>
            <person name="Hytonen T."/>
            <person name="Andres J."/>
            <person name="Pham M."/>
            <person name="Weisz D."/>
            <person name="Mascagni F."/>
            <person name="Usai G."/>
            <person name="Natali L."/>
            <person name="Bassil N."/>
            <person name="Fernandez G.E."/>
            <person name="Lomsadze A."/>
            <person name="Armour M."/>
            <person name="Olukolu B."/>
            <person name="Poorten T."/>
            <person name="Britton C."/>
            <person name="Davik J."/>
            <person name="Ashrafi H."/>
            <person name="Aiden E.L."/>
            <person name="Borodovsky M."/>
            <person name="Worthington M."/>
        </authorList>
    </citation>
    <scope>NUCLEOTIDE SEQUENCE [LARGE SCALE GENOMIC DNA]</scope>
    <source>
        <strain evidence="1">PI 553951</strain>
    </source>
</reference>
<proteinExistence type="predicted"/>
<dbReference type="EMBL" id="JBEDUW010000002">
    <property type="protein sequence ID" value="KAK9941911.1"/>
    <property type="molecule type" value="Genomic_DNA"/>
</dbReference>
<dbReference type="PANTHER" id="PTHR38370">
    <property type="entry name" value="BETA-1,4-XYLOSIDASE"/>
    <property type="match status" value="1"/>
</dbReference>
<sequence length="120" mass="13414">MEGLLPFLCHAIKKRRSKHKYRCFSESSYKCSYHLLLSGQEPMSLEGSSCRHKRYKFQPPATAELFEQQSALEFDHSCSCKEEIGVSAVVPFVPSCSKMGFSPCKTSNVDIGKKPAGQGF</sequence>
<organism evidence="1 2">
    <name type="scientific">Rubus argutus</name>
    <name type="common">Southern blackberry</name>
    <dbReference type="NCBI Taxonomy" id="59490"/>
    <lineage>
        <taxon>Eukaryota</taxon>
        <taxon>Viridiplantae</taxon>
        <taxon>Streptophyta</taxon>
        <taxon>Embryophyta</taxon>
        <taxon>Tracheophyta</taxon>
        <taxon>Spermatophyta</taxon>
        <taxon>Magnoliopsida</taxon>
        <taxon>eudicotyledons</taxon>
        <taxon>Gunneridae</taxon>
        <taxon>Pentapetalae</taxon>
        <taxon>rosids</taxon>
        <taxon>fabids</taxon>
        <taxon>Rosales</taxon>
        <taxon>Rosaceae</taxon>
        <taxon>Rosoideae</taxon>
        <taxon>Rosoideae incertae sedis</taxon>
        <taxon>Rubus</taxon>
    </lineage>
</organism>
<keyword evidence="2" id="KW-1185">Reference proteome</keyword>
<protein>
    <submittedName>
        <fullName evidence="1">Uncharacterized protein</fullName>
    </submittedName>
</protein>
<evidence type="ECO:0000313" key="1">
    <source>
        <dbReference type="EMBL" id="KAK9941911.1"/>
    </source>
</evidence>
<name>A0AAW1XY63_RUBAR</name>
<accession>A0AAW1XY63</accession>
<gene>
    <name evidence="1" type="ORF">M0R45_007603</name>
</gene>